<evidence type="ECO:0000256" key="2">
    <source>
        <dbReference type="SAM" id="SignalP"/>
    </source>
</evidence>
<evidence type="ECO:0000313" key="3">
    <source>
        <dbReference type="EMBL" id="KAF4672356.1"/>
    </source>
</evidence>
<dbReference type="Proteomes" id="UP000591131">
    <property type="component" value="Unassembled WGS sequence"/>
</dbReference>
<keyword evidence="2" id="KW-0732">Signal</keyword>
<dbReference type="EMBL" id="JAAPAO010000112">
    <property type="protein sequence ID" value="KAF4672356.1"/>
    <property type="molecule type" value="Genomic_DNA"/>
</dbReference>
<accession>A0A7J6MLM2</accession>
<evidence type="ECO:0000256" key="1">
    <source>
        <dbReference type="SAM" id="MobiDB-lite"/>
    </source>
</evidence>
<feature type="compositionally biased region" description="Polar residues" evidence="1">
    <location>
        <begin position="59"/>
        <end position="71"/>
    </location>
</feature>
<gene>
    <name evidence="3" type="ORF">FOL47_000664</name>
</gene>
<evidence type="ECO:0000313" key="4">
    <source>
        <dbReference type="Proteomes" id="UP000591131"/>
    </source>
</evidence>
<feature type="region of interest" description="Disordered" evidence="1">
    <location>
        <begin position="43"/>
        <end position="108"/>
    </location>
</feature>
<reference evidence="3 4" key="1">
    <citation type="submission" date="2020-04" db="EMBL/GenBank/DDBJ databases">
        <title>Perkinsus chesapeaki whole genome sequence.</title>
        <authorList>
            <person name="Bogema D.R."/>
        </authorList>
    </citation>
    <scope>NUCLEOTIDE SEQUENCE [LARGE SCALE GENOMIC DNA]</scope>
    <source>
        <strain evidence="3">ATCC PRA-425</strain>
    </source>
</reference>
<feature type="signal peptide" evidence="2">
    <location>
        <begin position="1"/>
        <end position="18"/>
    </location>
</feature>
<sequence>MTISTLSVLAVPFSPAATSSINDKPPPDSINDIHSIIGEATTPRPMSANRVSGHRSRTSEYGSQFRNTPACFSTMGRKPLSAYSPNAMRNRNRQPDAAKPNRNTSNVRFDDGIYANAKRRFWTTQRTYHNGASLDLRANQGTVSEETRWVRRMCK</sequence>
<name>A0A7J6MLM2_PERCH</name>
<comment type="caution">
    <text evidence="3">The sequence shown here is derived from an EMBL/GenBank/DDBJ whole genome shotgun (WGS) entry which is preliminary data.</text>
</comment>
<dbReference type="AlphaFoldDB" id="A0A7J6MLM2"/>
<protein>
    <submittedName>
        <fullName evidence="3">Uncharacterized protein</fullName>
    </submittedName>
</protein>
<keyword evidence="4" id="KW-1185">Reference proteome</keyword>
<proteinExistence type="predicted"/>
<feature type="chain" id="PRO_5029909036" evidence="2">
    <location>
        <begin position="19"/>
        <end position="155"/>
    </location>
</feature>
<organism evidence="3 4">
    <name type="scientific">Perkinsus chesapeaki</name>
    <name type="common">Clam parasite</name>
    <name type="synonym">Perkinsus andrewsi</name>
    <dbReference type="NCBI Taxonomy" id="330153"/>
    <lineage>
        <taxon>Eukaryota</taxon>
        <taxon>Sar</taxon>
        <taxon>Alveolata</taxon>
        <taxon>Perkinsozoa</taxon>
        <taxon>Perkinsea</taxon>
        <taxon>Perkinsida</taxon>
        <taxon>Perkinsidae</taxon>
        <taxon>Perkinsus</taxon>
    </lineage>
</organism>
<dbReference type="OrthoDB" id="311506at2759"/>